<dbReference type="Proteomes" id="UP000028134">
    <property type="component" value="Unassembled WGS sequence"/>
</dbReference>
<dbReference type="AlphaFoldDB" id="A0A078RGW5"/>
<evidence type="ECO:0000313" key="1">
    <source>
        <dbReference type="EMBL" id="KDS33956.1"/>
    </source>
</evidence>
<organism evidence="1 2">
    <name type="scientific">Phocaeicola vulgatus str. 3775 SL</name>
    <name type="common">B</name>
    <name type="synonym">iv</name>
    <dbReference type="NCBI Taxonomy" id="1339350"/>
    <lineage>
        <taxon>Bacteria</taxon>
        <taxon>Pseudomonadati</taxon>
        <taxon>Bacteroidota</taxon>
        <taxon>Bacteroidia</taxon>
        <taxon>Bacteroidales</taxon>
        <taxon>Bacteroidaceae</taxon>
        <taxon>Phocaeicola</taxon>
    </lineage>
</organism>
<name>A0A078RGW5_PHOVU</name>
<sequence length="43" mass="5266">MRLLKRFFSYYLLFVELKDKNTKNLQVSTKTQADSFYLYLLII</sequence>
<gene>
    <name evidence="1" type="ORF">M097_0217</name>
</gene>
<comment type="caution">
    <text evidence="1">The sequence shown here is derived from an EMBL/GenBank/DDBJ whole genome shotgun (WGS) entry which is preliminary data.</text>
</comment>
<accession>A0A078RGW5</accession>
<protein>
    <submittedName>
        <fullName evidence="1">Uncharacterized protein</fullName>
    </submittedName>
</protein>
<proteinExistence type="predicted"/>
<evidence type="ECO:0000313" key="2">
    <source>
        <dbReference type="Proteomes" id="UP000028134"/>
    </source>
</evidence>
<reference evidence="1 2" key="1">
    <citation type="submission" date="2014-04" db="EMBL/GenBank/DDBJ databases">
        <authorList>
            <person name="Sears C."/>
            <person name="Carroll K."/>
            <person name="Sack B.R."/>
            <person name="Qadri F."/>
            <person name="Myers L.L."/>
            <person name="Chung G.-T."/>
            <person name="Escheverria P."/>
            <person name="Fraser C.M."/>
            <person name="Sadzewicz L."/>
            <person name="Shefchek K.A."/>
            <person name="Tallon L."/>
            <person name="Das S.P."/>
            <person name="Daugherty S."/>
            <person name="Mongodin E.F."/>
        </authorList>
    </citation>
    <scope>NUCLEOTIDE SEQUENCE [LARGE SCALE GENOMIC DNA]</scope>
    <source>
        <strain evidence="2">3775 SL(B) 10 (iv)</strain>
    </source>
</reference>
<dbReference type="EMBL" id="JNHI01000001">
    <property type="protein sequence ID" value="KDS33956.1"/>
    <property type="molecule type" value="Genomic_DNA"/>
</dbReference>